<evidence type="ECO:0000313" key="2">
    <source>
        <dbReference type="EMBL" id="RBP68631.1"/>
    </source>
</evidence>
<dbReference type="EMBL" id="QPJB01000018">
    <property type="protein sequence ID" value="RCW29989.1"/>
    <property type="molecule type" value="Genomic_DNA"/>
</dbReference>
<feature type="signal peptide" evidence="1">
    <location>
        <begin position="1"/>
        <end position="22"/>
    </location>
</feature>
<dbReference type="AlphaFoldDB" id="A0A368UMK3"/>
<accession>A0A368UMK3</accession>
<comment type="caution">
    <text evidence="3">The sequence shown here is derived from an EMBL/GenBank/DDBJ whole genome shotgun (WGS) entry which is preliminary data.</text>
</comment>
<dbReference type="RefSeq" id="WP_113880693.1">
    <property type="nucleotide sequence ID" value="NZ_QNSA01000018.1"/>
</dbReference>
<evidence type="ECO:0000313" key="3">
    <source>
        <dbReference type="EMBL" id="RCW29989.1"/>
    </source>
</evidence>
<gene>
    <name evidence="3" type="ORF">DET51_11820</name>
    <name evidence="2" type="ORF">DET64_11820</name>
</gene>
<evidence type="ECO:0000313" key="5">
    <source>
        <dbReference type="Proteomes" id="UP000253065"/>
    </source>
</evidence>
<proteinExistence type="predicted"/>
<organism evidence="3 4">
    <name type="scientific">Marinobacter nauticus</name>
    <name type="common">Marinobacter hydrocarbonoclasticus</name>
    <name type="synonym">Marinobacter aquaeolei</name>
    <dbReference type="NCBI Taxonomy" id="2743"/>
    <lineage>
        <taxon>Bacteria</taxon>
        <taxon>Pseudomonadati</taxon>
        <taxon>Pseudomonadota</taxon>
        <taxon>Gammaproteobacteria</taxon>
        <taxon>Pseudomonadales</taxon>
        <taxon>Marinobacteraceae</taxon>
        <taxon>Marinobacter</taxon>
    </lineage>
</organism>
<keyword evidence="1" id="KW-0732">Signal</keyword>
<evidence type="ECO:0008006" key="6">
    <source>
        <dbReference type="Google" id="ProtNLM"/>
    </source>
</evidence>
<evidence type="ECO:0000313" key="4">
    <source>
        <dbReference type="Proteomes" id="UP000252795"/>
    </source>
</evidence>
<keyword evidence="5" id="KW-1185">Reference proteome</keyword>
<reference evidence="3 4" key="1">
    <citation type="submission" date="2018-07" db="EMBL/GenBank/DDBJ databases">
        <title>Freshwater and sediment microbial communities from various areas in North America, analyzing microbe dynamics in response to fracking.</title>
        <authorList>
            <person name="Lamendella R."/>
        </authorList>
    </citation>
    <scope>NUCLEOTIDE SEQUENCE [LARGE SCALE GENOMIC DNA]</scope>
    <source>
        <strain evidence="3 4">114E</strain>
        <strain evidence="2 5">114E_o</strain>
    </source>
</reference>
<protein>
    <recommendedName>
        <fullName evidence="6">DUF1311 domain-containing protein</fullName>
    </recommendedName>
</protein>
<feature type="chain" id="PRO_5016976021" description="DUF1311 domain-containing protein" evidence="1">
    <location>
        <begin position="23"/>
        <end position="281"/>
    </location>
</feature>
<dbReference type="Proteomes" id="UP000252795">
    <property type="component" value="Unassembled WGS sequence"/>
</dbReference>
<sequence>MIKRFFSCFVAVVCFTSAGVLADSPITSISFAEGYDLKDIYIQDHQLLVRELALGDSPIGEKLAVIAGHPAKDELVSKLKVYLRSLTYVQEKPDLLLTLAYAMMVNNPNDTETPRLLLSLAYPDYSDKQSLLMLESLVLGQKWFNSDDWGNIYRLVSQYQSLEDSLIKDVNSSVANEFIRYLGLYEEYCQDCEPAIGPSFSCSNTSKLSQVEKQICGRSRLSRADRALANIYNFVQAEIEHDELRISQLNWLNKRAKCDDEQCIYSEYSERIEVDPISWTT</sequence>
<dbReference type="EMBL" id="QNSA01000018">
    <property type="protein sequence ID" value="RBP68631.1"/>
    <property type="molecule type" value="Genomic_DNA"/>
</dbReference>
<evidence type="ECO:0000256" key="1">
    <source>
        <dbReference type="SAM" id="SignalP"/>
    </source>
</evidence>
<dbReference type="Proteomes" id="UP000253065">
    <property type="component" value="Unassembled WGS sequence"/>
</dbReference>
<name>A0A368UMK3_MARNT</name>